<feature type="transmembrane region" description="Helical" evidence="5">
    <location>
        <begin position="193"/>
        <end position="212"/>
    </location>
</feature>
<feature type="transmembrane region" description="Helical" evidence="5">
    <location>
        <begin position="154"/>
        <end position="173"/>
    </location>
</feature>
<feature type="transmembrane region" description="Helical" evidence="5">
    <location>
        <begin position="12"/>
        <end position="37"/>
    </location>
</feature>
<dbReference type="GO" id="GO:0016020">
    <property type="term" value="C:membrane"/>
    <property type="evidence" value="ECO:0007669"/>
    <property type="project" value="UniProtKB-SubCell"/>
</dbReference>
<dbReference type="PANTHER" id="PTHR11785">
    <property type="entry name" value="AMINO ACID TRANSPORTER"/>
    <property type="match status" value="1"/>
</dbReference>
<evidence type="ECO:0000256" key="3">
    <source>
        <dbReference type="ARBA" id="ARBA00022989"/>
    </source>
</evidence>
<organism evidence="6 7">
    <name type="scientific">Flexibacter flexilis DSM 6793</name>
    <dbReference type="NCBI Taxonomy" id="927664"/>
    <lineage>
        <taxon>Bacteria</taxon>
        <taxon>Pseudomonadati</taxon>
        <taxon>Bacteroidota</taxon>
        <taxon>Cytophagia</taxon>
        <taxon>Cytophagales</taxon>
        <taxon>Flexibacteraceae</taxon>
        <taxon>Flexibacter</taxon>
    </lineage>
</organism>
<feature type="transmembrane region" description="Helical" evidence="5">
    <location>
        <begin position="285"/>
        <end position="306"/>
    </location>
</feature>
<evidence type="ECO:0000256" key="4">
    <source>
        <dbReference type="ARBA" id="ARBA00023136"/>
    </source>
</evidence>
<dbReference type="InterPro" id="IPR050598">
    <property type="entry name" value="AminoAcid_Transporter"/>
</dbReference>
<keyword evidence="3 5" id="KW-1133">Transmembrane helix</keyword>
<dbReference type="GO" id="GO:0015179">
    <property type="term" value="F:L-amino acid transmembrane transporter activity"/>
    <property type="evidence" value="ECO:0007669"/>
    <property type="project" value="TreeGrafter"/>
</dbReference>
<sequence>MELQQDNKHKISVYTATSLVVANMVGTGVFTSLGYQILGIQSYFALLALWVVGGLIALCGALSYGELAATLPRSGGEYHYLSKIYHPALGFLSGWVSATVGFAAPTALAAMALGKYAQSVIPELNEQYLAATVVILVTFIHITNVRVGGYFQLFSTSIKVMLILFFIGAALFYTPVHQSFSLFPPQATDWQAILSPSFAVSLIYVSYAYSGWNAAAYISSEIREPQRNLPRALLTGTVAVMLLYVVLNFSFLYVAPLSAMAGKPEVGYVAAGYIFGETGGKMMGLLISLLLVSTISAMIFAGPRVVQTMGEDLPPLGWLARRNVRNIPLNGTLFQSGLTLFFIFTSSFEAVLTYSGFVLSLFTFLSVLGLFVLRVRRPDLPRPYRTWGYPVTPIIFLGLTLWTLFFIFRDKTTESLYGLATLALGLILYALLRKKK</sequence>
<feature type="transmembrane region" description="Helical" evidence="5">
    <location>
        <begin position="128"/>
        <end position="147"/>
    </location>
</feature>
<name>A0A1I1HZJ4_9BACT</name>
<feature type="transmembrane region" description="Helical" evidence="5">
    <location>
        <begin position="84"/>
        <end position="108"/>
    </location>
</feature>
<dbReference type="EMBL" id="FOLE01000004">
    <property type="protein sequence ID" value="SFC29316.1"/>
    <property type="molecule type" value="Genomic_DNA"/>
</dbReference>
<dbReference type="PANTHER" id="PTHR11785:SF512">
    <property type="entry name" value="SOBREMESA, ISOFORM B"/>
    <property type="match status" value="1"/>
</dbReference>
<evidence type="ECO:0000313" key="6">
    <source>
        <dbReference type="EMBL" id="SFC29316.1"/>
    </source>
</evidence>
<keyword evidence="7" id="KW-1185">Reference proteome</keyword>
<keyword evidence="4 5" id="KW-0472">Membrane</keyword>
<gene>
    <name evidence="6" type="ORF">SAMN05421780_104149</name>
</gene>
<evidence type="ECO:0000313" key="7">
    <source>
        <dbReference type="Proteomes" id="UP000199514"/>
    </source>
</evidence>
<dbReference type="RefSeq" id="WP_091511298.1">
    <property type="nucleotide sequence ID" value="NZ_FOLE01000004.1"/>
</dbReference>
<accession>A0A1I1HZJ4</accession>
<dbReference type="Pfam" id="PF13520">
    <property type="entry name" value="AA_permease_2"/>
    <property type="match status" value="1"/>
</dbReference>
<feature type="transmembrane region" description="Helical" evidence="5">
    <location>
        <begin position="354"/>
        <end position="375"/>
    </location>
</feature>
<comment type="subcellular location">
    <subcellularLocation>
        <location evidence="1">Membrane</location>
        <topology evidence="1">Multi-pass membrane protein</topology>
    </subcellularLocation>
</comment>
<dbReference type="PIRSF" id="PIRSF006060">
    <property type="entry name" value="AA_transporter"/>
    <property type="match status" value="1"/>
</dbReference>
<dbReference type="OrthoDB" id="9810109at2"/>
<dbReference type="AlphaFoldDB" id="A0A1I1HZJ4"/>
<feature type="transmembrane region" description="Helical" evidence="5">
    <location>
        <begin position="415"/>
        <end position="432"/>
    </location>
</feature>
<evidence type="ECO:0000256" key="1">
    <source>
        <dbReference type="ARBA" id="ARBA00004141"/>
    </source>
</evidence>
<feature type="transmembrane region" description="Helical" evidence="5">
    <location>
        <begin position="387"/>
        <end position="409"/>
    </location>
</feature>
<keyword evidence="2 5" id="KW-0812">Transmembrane</keyword>
<evidence type="ECO:0000256" key="2">
    <source>
        <dbReference type="ARBA" id="ARBA00022692"/>
    </source>
</evidence>
<feature type="transmembrane region" description="Helical" evidence="5">
    <location>
        <begin position="43"/>
        <end position="64"/>
    </location>
</feature>
<dbReference type="Proteomes" id="UP000199514">
    <property type="component" value="Unassembled WGS sequence"/>
</dbReference>
<feature type="transmembrane region" description="Helical" evidence="5">
    <location>
        <begin position="327"/>
        <end position="348"/>
    </location>
</feature>
<feature type="transmembrane region" description="Helical" evidence="5">
    <location>
        <begin position="233"/>
        <end position="255"/>
    </location>
</feature>
<dbReference type="InterPro" id="IPR002293">
    <property type="entry name" value="AA/rel_permease1"/>
</dbReference>
<evidence type="ECO:0000256" key="5">
    <source>
        <dbReference type="SAM" id="Phobius"/>
    </source>
</evidence>
<dbReference type="Gene3D" id="1.20.1740.10">
    <property type="entry name" value="Amino acid/polyamine transporter I"/>
    <property type="match status" value="1"/>
</dbReference>
<proteinExistence type="predicted"/>
<protein>
    <submittedName>
        <fullName evidence="6">Basic amino acid/polyamine antiporter, APA family</fullName>
    </submittedName>
</protein>
<reference evidence="6 7" key="1">
    <citation type="submission" date="2016-10" db="EMBL/GenBank/DDBJ databases">
        <authorList>
            <person name="de Groot N.N."/>
        </authorList>
    </citation>
    <scope>NUCLEOTIDE SEQUENCE [LARGE SCALE GENOMIC DNA]</scope>
    <source>
        <strain evidence="6 7">DSM 6793</strain>
    </source>
</reference>
<dbReference type="STRING" id="927664.SAMN05421780_104149"/>